<keyword evidence="6" id="KW-0564">Palmitate</keyword>
<keyword evidence="7" id="KW-0449">Lipoprotein</keyword>
<evidence type="ECO:0000256" key="11">
    <source>
        <dbReference type="SAM" id="MobiDB-lite"/>
    </source>
</evidence>
<comment type="catalytic activity">
    <reaction evidence="9 10">
        <text>L-cysteinyl-[protein] + hexadecanoyl-CoA = S-hexadecanoyl-L-cysteinyl-[protein] + CoA</text>
        <dbReference type="Rhea" id="RHEA:36683"/>
        <dbReference type="Rhea" id="RHEA-COMP:10131"/>
        <dbReference type="Rhea" id="RHEA-COMP:11032"/>
        <dbReference type="ChEBI" id="CHEBI:29950"/>
        <dbReference type="ChEBI" id="CHEBI:57287"/>
        <dbReference type="ChEBI" id="CHEBI:57379"/>
        <dbReference type="ChEBI" id="CHEBI:74151"/>
        <dbReference type="EC" id="2.3.1.225"/>
    </reaction>
</comment>
<feature type="compositionally biased region" description="Polar residues" evidence="11">
    <location>
        <begin position="450"/>
        <end position="462"/>
    </location>
</feature>
<dbReference type="GO" id="GO:0016020">
    <property type="term" value="C:membrane"/>
    <property type="evidence" value="ECO:0007669"/>
    <property type="project" value="UniProtKB-SubCell"/>
</dbReference>
<evidence type="ECO:0000256" key="7">
    <source>
        <dbReference type="ARBA" id="ARBA00023288"/>
    </source>
</evidence>
<name>A0A316Z5N0_9BASI</name>
<evidence type="ECO:0000259" key="12">
    <source>
        <dbReference type="Pfam" id="PF01529"/>
    </source>
</evidence>
<evidence type="ECO:0000313" key="14">
    <source>
        <dbReference type="Proteomes" id="UP000245946"/>
    </source>
</evidence>
<dbReference type="InterPro" id="IPR001594">
    <property type="entry name" value="Palmitoyltrfase_DHHC"/>
</dbReference>
<feature type="transmembrane region" description="Helical" evidence="10">
    <location>
        <begin position="265"/>
        <end position="292"/>
    </location>
</feature>
<feature type="region of interest" description="Disordered" evidence="11">
    <location>
        <begin position="537"/>
        <end position="578"/>
    </location>
</feature>
<keyword evidence="2 10" id="KW-0808">Transferase</keyword>
<comment type="subcellular location">
    <subcellularLocation>
        <location evidence="1">Membrane</location>
        <topology evidence="1">Multi-pass membrane protein</topology>
    </subcellularLocation>
</comment>
<evidence type="ECO:0000256" key="5">
    <source>
        <dbReference type="ARBA" id="ARBA00023136"/>
    </source>
</evidence>
<comment type="similarity">
    <text evidence="10">Belongs to the DHHC palmitoyltransferase family.</text>
</comment>
<dbReference type="Proteomes" id="UP000245946">
    <property type="component" value="Unassembled WGS sequence"/>
</dbReference>
<feature type="transmembrane region" description="Helical" evidence="10">
    <location>
        <begin position="227"/>
        <end position="253"/>
    </location>
</feature>
<feature type="compositionally biased region" description="Basic and acidic residues" evidence="11">
    <location>
        <begin position="320"/>
        <end position="339"/>
    </location>
</feature>
<evidence type="ECO:0000256" key="3">
    <source>
        <dbReference type="ARBA" id="ARBA00022692"/>
    </source>
</evidence>
<feature type="transmembrane region" description="Helical" evidence="10">
    <location>
        <begin position="12"/>
        <end position="31"/>
    </location>
</feature>
<dbReference type="PROSITE" id="PS50216">
    <property type="entry name" value="DHHC"/>
    <property type="match status" value="1"/>
</dbReference>
<keyword evidence="3 10" id="KW-0812">Transmembrane</keyword>
<feature type="compositionally biased region" description="Basic and acidic residues" evidence="11">
    <location>
        <begin position="80"/>
        <end position="95"/>
    </location>
</feature>
<gene>
    <name evidence="13" type="ORF">FA09DRAFT_331496</name>
</gene>
<dbReference type="GeneID" id="37270594"/>
<dbReference type="AlphaFoldDB" id="A0A316Z5N0"/>
<keyword evidence="8 10" id="KW-0012">Acyltransferase</keyword>
<evidence type="ECO:0000256" key="1">
    <source>
        <dbReference type="ARBA" id="ARBA00004141"/>
    </source>
</evidence>
<reference evidence="13 14" key="1">
    <citation type="journal article" date="2018" name="Mol. Biol. Evol.">
        <title>Broad Genomic Sampling Reveals a Smut Pathogenic Ancestry of the Fungal Clade Ustilaginomycotina.</title>
        <authorList>
            <person name="Kijpornyongpan T."/>
            <person name="Mondo S.J."/>
            <person name="Barry K."/>
            <person name="Sandor L."/>
            <person name="Lee J."/>
            <person name="Lipzen A."/>
            <person name="Pangilinan J."/>
            <person name="LaButti K."/>
            <person name="Hainaut M."/>
            <person name="Henrissat B."/>
            <person name="Grigoriev I.V."/>
            <person name="Spatafora J.W."/>
            <person name="Aime M.C."/>
        </authorList>
    </citation>
    <scope>NUCLEOTIDE SEQUENCE [LARGE SCALE GENOMIC DNA]</scope>
    <source>
        <strain evidence="13 14">MCA 4186</strain>
    </source>
</reference>
<proteinExistence type="inferred from homology"/>
<dbReference type="EMBL" id="KZ819300">
    <property type="protein sequence ID" value="PWN96262.1"/>
    <property type="molecule type" value="Genomic_DNA"/>
</dbReference>
<evidence type="ECO:0000256" key="10">
    <source>
        <dbReference type="RuleBase" id="RU079119"/>
    </source>
</evidence>
<accession>A0A316Z5N0</accession>
<dbReference type="Pfam" id="PF01529">
    <property type="entry name" value="DHHC"/>
    <property type="match status" value="1"/>
</dbReference>
<keyword evidence="4 10" id="KW-1133">Transmembrane helix</keyword>
<evidence type="ECO:0000256" key="6">
    <source>
        <dbReference type="ARBA" id="ARBA00023139"/>
    </source>
</evidence>
<sequence>MALSARAVLRALAYTPFVLVEALFFFAWLTLLDIHLRYTWRHLHAPWTSLLSALLATALVAAAAGCFALAVLRPPGYPDKDIEGGAERRRPVESEHDADDQGLEEGDNAPLLPTREPETDGERALDVALTLFPGAPQFPARSGRRQLGDVLNAADAHLADEARGRRRLHLADVQVKSSGERRWCNKCAAPKPDRAHHCSSCKRCVLRVDHHCPWITNCVGLRNHKSFFLFLFYTCVLCVYGAQDTARVLLVWVSNEDNGFETSPIAWAILLFVAFIFGVALIPFTGYHAWLICRNRTTLESMEGAGRVRVASRPSPGRESVSERLRRLTDEGSPEREQQETEAGGEQWRADEELSRDERRALKRAGKLNIYDVGVTQNWQALMGRTWWQWFLPTTQPESDGYSYAVNADKLSELQQITATIRLGASSRGDGVRLAGRGSSTGGAPATPLRSASGTGAFSSPVSSIRGRARSPPPASLRPVPQVPDSRLSPMRRTDIAGGRLPHGSAAVRQAGMRTQSAHGEVEWGAAPRRDGFVLYSVDSDDEDGTTALASPGASRETSPMPRRPTRREDQHDADVWG</sequence>
<dbReference type="GO" id="GO:0019706">
    <property type="term" value="F:protein-cysteine S-palmitoyltransferase activity"/>
    <property type="evidence" value="ECO:0007669"/>
    <property type="project" value="UniProtKB-EC"/>
</dbReference>
<evidence type="ECO:0000256" key="8">
    <source>
        <dbReference type="ARBA" id="ARBA00023315"/>
    </source>
</evidence>
<dbReference type="RefSeq" id="XP_025596541.1">
    <property type="nucleotide sequence ID" value="XM_025743050.1"/>
</dbReference>
<evidence type="ECO:0000256" key="2">
    <source>
        <dbReference type="ARBA" id="ARBA00022679"/>
    </source>
</evidence>
<dbReference type="STRING" id="58919.A0A316Z5N0"/>
<dbReference type="PANTHER" id="PTHR12246">
    <property type="entry name" value="PALMITOYLTRANSFERASE ZDHHC16"/>
    <property type="match status" value="1"/>
</dbReference>
<feature type="region of interest" description="Disordered" evidence="11">
    <location>
        <begin position="428"/>
        <end position="503"/>
    </location>
</feature>
<dbReference type="EC" id="2.3.1.225" evidence="10"/>
<evidence type="ECO:0000313" key="13">
    <source>
        <dbReference type="EMBL" id="PWN96262.1"/>
    </source>
</evidence>
<protein>
    <recommendedName>
        <fullName evidence="10">Palmitoyltransferase</fullName>
        <ecNumber evidence="10">2.3.1.225</ecNumber>
    </recommendedName>
</protein>
<feature type="compositionally biased region" description="Acidic residues" evidence="11">
    <location>
        <begin position="96"/>
        <end position="107"/>
    </location>
</feature>
<organism evidence="13 14">
    <name type="scientific">Tilletiopsis washingtonensis</name>
    <dbReference type="NCBI Taxonomy" id="58919"/>
    <lineage>
        <taxon>Eukaryota</taxon>
        <taxon>Fungi</taxon>
        <taxon>Dikarya</taxon>
        <taxon>Basidiomycota</taxon>
        <taxon>Ustilaginomycotina</taxon>
        <taxon>Exobasidiomycetes</taxon>
        <taxon>Entylomatales</taxon>
        <taxon>Entylomatales incertae sedis</taxon>
        <taxon>Tilletiopsis</taxon>
    </lineage>
</organism>
<evidence type="ECO:0000256" key="9">
    <source>
        <dbReference type="ARBA" id="ARBA00048048"/>
    </source>
</evidence>
<feature type="compositionally biased region" description="Basic and acidic residues" evidence="11">
    <location>
        <begin position="567"/>
        <end position="578"/>
    </location>
</feature>
<feature type="transmembrane region" description="Helical" evidence="10">
    <location>
        <begin position="51"/>
        <end position="72"/>
    </location>
</feature>
<keyword evidence="14" id="KW-1185">Reference proteome</keyword>
<dbReference type="OrthoDB" id="9909019at2759"/>
<evidence type="ECO:0000256" key="4">
    <source>
        <dbReference type="ARBA" id="ARBA00022989"/>
    </source>
</evidence>
<comment type="domain">
    <text evidence="10">The DHHC domain is required for palmitoyltransferase activity.</text>
</comment>
<feature type="region of interest" description="Disordered" evidence="11">
    <location>
        <begin position="307"/>
        <end position="354"/>
    </location>
</feature>
<feature type="region of interest" description="Disordered" evidence="11">
    <location>
        <begin position="80"/>
        <end position="119"/>
    </location>
</feature>
<feature type="domain" description="Palmitoyltransferase DHHC" evidence="12">
    <location>
        <begin position="179"/>
        <end position="303"/>
    </location>
</feature>
<dbReference type="InterPro" id="IPR039859">
    <property type="entry name" value="PFA4/ZDH16/20/ERF2-like"/>
</dbReference>
<keyword evidence="5 10" id="KW-0472">Membrane</keyword>